<protein>
    <submittedName>
        <fullName evidence="1">Uncharacterized protein</fullName>
    </submittedName>
</protein>
<dbReference type="Proteomes" id="UP001373496">
    <property type="component" value="Unassembled WGS sequence"/>
</dbReference>
<dbReference type="EMBL" id="JBAPLV010000015">
    <property type="protein sequence ID" value="MEI4279589.1"/>
    <property type="molecule type" value="Genomic_DNA"/>
</dbReference>
<evidence type="ECO:0000313" key="1">
    <source>
        <dbReference type="EMBL" id="MEI4279589.1"/>
    </source>
</evidence>
<dbReference type="RefSeq" id="WP_225233135.1">
    <property type="nucleotide sequence ID" value="NZ_JBAPLV010000015.1"/>
</dbReference>
<evidence type="ECO:0000313" key="2">
    <source>
        <dbReference type="Proteomes" id="UP001373496"/>
    </source>
</evidence>
<reference evidence="1 2" key="1">
    <citation type="submission" date="2024-03" db="EMBL/GenBank/DDBJ databases">
        <title>Draft genome sequence of Klenkia terrae.</title>
        <authorList>
            <person name="Duangmal K."/>
            <person name="Chantavorakit T."/>
        </authorList>
    </citation>
    <scope>NUCLEOTIDE SEQUENCE [LARGE SCALE GENOMIC DNA]</scope>
    <source>
        <strain evidence="1 2">JCM 17786</strain>
    </source>
</reference>
<comment type="caution">
    <text evidence="1">The sequence shown here is derived from an EMBL/GenBank/DDBJ whole genome shotgun (WGS) entry which is preliminary data.</text>
</comment>
<accession>A0ABU8E7H2</accession>
<sequence>MTATLVLPLGRQLTVLDLSPTGHPDPRSAHGYVQLAGRTVGLSGAALHLWSACHGRSDRPGPQGRDDAAALAGQWGLDPADVADGWAELAAAGAVVDLVDDADGRRAWARAHTMHPLVPGLGEVPGESGLHQLGLPGEPELPRVQLARVLRDVCAWGPLFADVWADVDWHAAGYRDAGAAEPRTTDPDLLLADLVASLPALLLARAAHLDPAVGGAA</sequence>
<name>A0ABU8E7H2_9ACTN</name>
<organism evidence="1 2">
    <name type="scientific">Klenkia terrae</name>
    <dbReference type="NCBI Taxonomy" id="1052259"/>
    <lineage>
        <taxon>Bacteria</taxon>
        <taxon>Bacillati</taxon>
        <taxon>Actinomycetota</taxon>
        <taxon>Actinomycetes</taxon>
        <taxon>Geodermatophilales</taxon>
        <taxon>Geodermatophilaceae</taxon>
        <taxon>Klenkia</taxon>
    </lineage>
</organism>
<gene>
    <name evidence="1" type="ORF">UXQ13_14045</name>
</gene>
<proteinExistence type="predicted"/>
<keyword evidence="2" id="KW-1185">Reference proteome</keyword>